<name>A0ACC0EPI4_9BASI</name>
<reference evidence="2" key="2">
    <citation type="journal article" date="2018" name="Mol. Plant Microbe Interact.">
        <title>Genome sequence resources for the wheat stripe rust pathogen (Puccinia striiformis f. sp. tritici) and the barley stripe rust pathogen (Puccinia striiformis f. sp. hordei).</title>
        <authorList>
            <person name="Xia C."/>
            <person name="Wang M."/>
            <person name="Yin C."/>
            <person name="Cornejo O.E."/>
            <person name="Hulbert S.H."/>
            <person name="Chen X."/>
        </authorList>
    </citation>
    <scope>NUCLEOTIDE SEQUENCE [LARGE SCALE GENOMIC DNA]</scope>
    <source>
        <strain evidence="2">93-210</strain>
    </source>
</reference>
<dbReference type="Proteomes" id="UP001060170">
    <property type="component" value="Chromosome 4"/>
</dbReference>
<reference evidence="1 2" key="3">
    <citation type="journal article" date="2022" name="Microbiol. Spectr.">
        <title>Folding features and dynamics of 3D genome architecture in plant fungal pathogens.</title>
        <authorList>
            <person name="Xia C."/>
        </authorList>
    </citation>
    <scope>NUCLEOTIDE SEQUENCE [LARGE SCALE GENOMIC DNA]</scope>
    <source>
        <strain evidence="1 2">93-210</strain>
    </source>
</reference>
<dbReference type="EMBL" id="CM045868">
    <property type="protein sequence ID" value="KAI7957559.1"/>
    <property type="molecule type" value="Genomic_DNA"/>
</dbReference>
<accession>A0ACC0EPI4</accession>
<evidence type="ECO:0000313" key="2">
    <source>
        <dbReference type="Proteomes" id="UP001060170"/>
    </source>
</evidence>
<comment type="caution">
    <text evidence="1">The sequence shown here is derived from an EMBL/GenBank/DDBJ whole genome shotgun (WGS) entry which is preliminary data.</text>
</comment>
<proteinExistence type="predicted"/>
<sequence>MDSLTHSNIVTTDNRGSAKALWKAIKDRFASDESSNRARVFHEFLYVKFKEDALESYITDIKVAIKKLVDVGIDLPQDILAYLILFKLPDSLQLLKRQIMHSDKALTVQFVCNHLTQFNNENRAETNEPSSSNQAALVSTRSQRSYQNNENRAGQPGSGSSGGPKRCTTGYHNPKQDTNHSSDSCWHLHPDKAPDWWQEAQAKWQANKNVNYYMSLITLWTDSDSPRSNIVLNSGASAHIFNDTKFFDKLELGDRDVIRTGKKDATLPIKGIGRVVLQWGNSIISLEGCLYVPDIVINLISSGGVIEKGCQIVANQHGFKVSKGELNLFGGKIDNNLFTMTNPDAVGGSIKHSAHFTQTSVKSLKSIHEKYGHASIQRIDHLIPSSVSKAERDSFECKPCVLSKISKQSFKAKSQSVSKVFERIHLDIIGPITPESKIKTRFILTLVDNYSGYLAGFPLAKKDDTTDVLINLLETEKKRIGYLPSLICSDGGGEFIGNRLVSYLDKNHIQRLISEPYHPEHNGRAERAN</sequence>
<organism evidence="1 2">
    <name type="scientific">Puccinia striiformis f. sp. tritici</name>
    <dbReference type="NCBI Taxonomy" id="168172"/>
    <lineage>
        <taxon>Eukaryota</taxon>
        <taxon>Fungi</taxon>
        <taxon>Dikarya</taxon>
        <taxon>Basidiomycota</taxon>
        <taxon>Pucciniomycotina</taxon>
        <taxon>Pucciniomycetes</taxon>
        <taxon>Pucciniales</taxon>
        <taxon>Pucciniaceae</taxon>
        <taxon>Puccinia</taxon>
    </lineage>
</organism>
<evidence type="ECO:0000313" key="1">
    <source>
        <dbReference type="EMBL" id="KAI7957559.1"/>
    </source>
</evidence>
<keyword evidence="2" id="KW-1185">Reference proteome</keyword>
<reference evidence="2" key="1">
    <citation type="journal article" date="2018" name="BMC Genomics">
        <title>Genomic insights into host adaptation between the wheat stripe rust pathogen (Puccinia striiformis f. sp. tritici) and the barley stripe rust pathogen (Puccinia striiformis f. sp. hordei).</title>
        <authorList>
            <person name="Xia C."/>
            <person name="Wang M."/>
            <person name="Yin C."/>
            <person name="Cornejo O.E."/>
            <person name="Hulbert S.H."/>
            <person name="Chen X."/>
        </authorList>
    </citation>
    <scope>NUCLEOTIDE SEQUENCE [LARGE SCALE GENOMIC DNA]</scope>
    <source>
        <strain evidence="2">93-210</strain>
    </source>
</reference>
<gene>
    <name evidence="1" type="ORF">MJO28_004654</name>
</gene>
<protein>
    <submittedName>
        <fullName evidence="1">Uncharacterized protein</fullName>
    </submittedName>
</protein>